<evidence type="ECO:0000313" key="2">
    <source>
        <dbReference type="Proteomes" id="UP000237105"/>
    </source>
</evidence>
<sequence length="100" mass="10814">MGSGVLDVGSISKSGGALSMFEIGSFYSNNIGSSVASHVFTPSFSNSLSCDDIEGYLVDPNKLDDINEKYMFANKILLQRALGMFAIKKNFEFETVKSSP</sequence>
<proteinExistence type="predicted"/>
<keyword evidence="2" id="KW-1185">Reference proteome</keyword>
<name>A0A2P5AEK7_PARAD</name>
<dbReference type="Proteomes" id="UP000237105">
    <property type="component" value="Unassembled WGS sequence"/>
</dbReference>
<protein>
    <submittedName>
        <fullName evidence="1">Uncharacterized protein</fullName>
    </submittedName>
</protein>
<dbReference type="AlphaFoldDB" id="A0A2P5AEK7"/>
<reference evidence="2" key="1">
    <citation type="submission" date="2016-06" db="EMBL/GenBank/DDBJ databases">
        <title>Parallel loss of symbiosis genes in relatives of nitrogen-fixing non-legume Parasponia.</title>
        <authorList>
            <person name="Van Velzen R."/>
            <person name="Holmer R."/>
            <person name="Bu F."/>
            <person name="Rutten L."/>
            <person name="Van Zeijl A."/>
            <person name="Liu W."/>
            <person name="Santuari L."/>
            <person name="Cao Q."/>
            <person name="Sharma T."/>
            <person name="Shen D."/>
            <person name="Roswanjaya Y."/>
            <person name="Wardhani T."/>
            <person name="Kalhor M.S."/>
            <person name="Jansen J."/>
            <person name="Van den Hoogen J."/>
            <person name="Gungor B."/>
            <person name="Hartog M."/>
            <person name="Hontelez J."/>
            <person name="Verver J."/>
            <person name="Yang W.-C."/>
            <person name="Schijlen E."/>
            <person name="Repin R."/>
            <person name="Schilthuizen M."/>
            <person name="Schranz E."/>
            <person name="Heidstra R."/>
            <person name="Miyata K."/>
            <person name="Fedorova E."/>
            <person name="Kohlen W."/>
            <person name="Bisseling T."/>
            <person name="Smit S."/>
            <person name="Geurts R."/>
        </authorList>
    </citation>
    <scope>NUCLEOTIDE SEQUENCE [LARGE SCALE GENOMIC DNA]</scope>
    <source>
        <strain evidence="2">cv. WU1-14</strain>
    </source>
</reference>
<gene>
    <name evidence="1" type="ORF">PanWU01x14_339820</name>
</gene>
<feature type="non-terminal residue" evidence="1">
    <location>
        <position position="100"/>
    </location>
</feature>
<accession>A0A2P5AEK7</accession>
<comment type="caution">
    <text evidence="1">The sequence shown here is derived from an EMBL/GenBank/DDBJ whole genome shotgun (WGS) entry which is preliminary data.</text>
</comment>
<dbReference type="EMBL" id="JXTB01000634">
    <property type="protein sequence ID" value="PON34971.1"/>
    <property type="molecule type" value="Genomic_DNA"/>
</dbReference>
<organism evidence="1 2">
    <name type="scientific">Parasponia andersonii</name>
    <name type="common">Sponia andersonii</name>
    <dbReference type="NCBI Taxonomy" id="3476"/>
    <lineage>
        <taxon>Eukaryota</taxon>
        <taxon>Viridiplantae</taxon>
        <taxon>Streptophyta</taxon>
        <taxon>Embryophyta</taxon>
        <taxon>Tracheophyta</taxon>
        <taxon>Spermatophyta</taxon>
        <taxon>Magnoliopsida</taxon>
        <taxon>eudicotyledons</taxon>
        <taxon>Gunneridae</taxon>
        <taxon>Pentapetalae</taxon>
        <taxon>rosids</taxon>
        <taxon>fabids</taxon>
        <taxon>Rosales</taxon>
        <taxon>Cannabaceae</taxon>
        <taxon>Parasponia</taxon>
    </lineage>
</organism>
<evidence type="ECO:0000313" key="1">
    <source>
        <dbReference type="EMBL" id="PON34971.1"/>
    </source>
</evidence>